<accession>A0A5C6UFK2</accession>
<sequence>MLRRGDIIIASEKGPYAGKPRPWLVLQNSAFLDRPSSITVCMITSDALPSAFRIAVMPDDRNNLRDASIVLLDKILTIRDVAVDTVIGSLDDGTMTRVDDAARLWLNL</sequence>
<protein>
    <submittedName>
        <fullName evidence="1">Type II toxin-antitoxin system PemK/MazF family toxin</fullName>
    </submittedName>
</protein>
<dbReference type="SUPFAM" id="SSF50118">
    <property type="entry name" value="Cell growth inhibitor/plasmid maintenance toxic component"/>
    <property type="match status" value="1"/>
</dbReference>
<name>A0A5C6UFK2_9SPHN</name>
<comment type="caution">
    <text evidence="1">The sequence shown here is derived from an EMBL/GenBank/DDBJ whole genome shotgun (WGS) entry which is preliminary data.</text>
</comment>
<dbReference type="InterPro" id="IPR011067">
    <property type="entry name" value="Plasmid_toxin/cell-grow_inhib"/>
</dbReference>
<organism evidence="1 2">
    <name type="scientific">Sphingomonas ginsenosidivorax</name>
    <dbReference type="NCBI Taxonomy" id="862135"/>
    <lineage>
        <taxon>Bacteria</taxon>
        <taxon>Pseudomonadati</taxon>
        <taxon>Pseudomonadota</taxon>
        <taxon>Alphaproteobacteria</taxon>
        <taxon>Sphingomonadales</taxon>
        <taxon>Sphingomonadaceae</taxon>
        <taxon>Sphingomonas</taxon>
    </lineage>
</organism>
<dbReference type="Pfam" id="PF02452">
    <property type="entry name" value="PemK_toxin"/>
    <property type="match status" value="1"/>
</dbReference>
<dbReference type="GO" id="GO:0006402">
    <property type="term" value="P:mRNA catabolic process"/>
    <property type="evidence" value="ECO:0007669"/>
    <property type="project" value="TreeGrafter"/>
</dbReference>
<dbReference type="Proteomes" id="UP000321250">
    <property type="component" value="Unassembled WGS sequence"/>
</dbReference>
<evidence type="ECO:0000313" key="2">
    <source>
        <dbReference type="Proteomes" id="UP000321250"/>
    </source>
</evidence>
<keyword evidence="2" id="KW-1185">Reference proteome</keyword>
<reference evidence="1 2" key="1">
    <citation type="journal article" date="2013" name="Antonie Van Leeuwenhoek">
        <title>Sphingomonas ginsenosidivorax sp. nov., with the ability to transform ginsenosides.</title>
        <authorList>
            <person name="Jin X.F."/>
            <person name="Kim J.K."/>
            <person name="Liu Q.M."/>
            <person name="Kang M.S."/>
            <person name="He D."/>
            <person name="Jin F.X."/>
            <person name="Kim S.C."/>
            <person name="Im W.T."/>
        </authorList>
    </citation>
    <scope>NUCLEOTIDE SEQUENCE [LARGE SCALE GENOMIC DNA]</scope>
    <source>
        <strain evidence="1 2">KHI67</strain>
    </source>
</reference>
<dbReference type="GO" id="GO:0004521">
    <property type="term" value="F:RNA endonuclease activity"/>
    <property type="evidence" value="ECO:0007669"/>
    <property type="project" value="TreeGrafter"/>
</dbReference>
<gene>
    <name evidence="1" type="ORF">FSB78_11850</name>
</gene>
<dbReference type="GO" id="GO:0003677">
    <property type="term" value="F:DNA binding"/>
    <property type="evidence" value="ECO:0007669"/>
    <property type="project" value="InterPro"/>
</dbReference>
<dbReference type="EMBL" id="VOQR01000001">
    <property type="protein sequence ID" value="TXC71563.1"/>
    <property type="molecule type" value="Genomic_DNA"/>
</dbReference>
<dbReference type="PANTHER" id="PTHR33988">
    <property type="entry name" value="ENDORIBONUCLEASE MAZF-RELATED"/>
    <property type="match status" value="1"/>
</dbReference>
<dbReference type="PANTHER" id="PTHR33988:SF2">
    <property type="entry name" value="ENDORIBONUCLEASE MAZF"/>
    <property type="match status" value="1"/>
</dbReference>
<evidence type="ECO:0000313" key="1">
    <source>
        <dbReference type="EMBL" id="TXC71563.1"/>
    </source>
</evidence>
<dbReference type="GO" id="GO:0016075">
    <property type="term" value="P:rRNA catabolic process"/>
    <property type="evidence" value="ECO:0007669"/>
    <property type="project" value="TreeGrafter"/>
</dbReference>
<dbReference type="AlphaFoldDB" id="A0A5C6UFK2"/>
<proteinExistence type="predicted"/>
<dbReference type="InterPro" id="IPR003477">
    <property type="entry name" value="PemK-like"/>
</dbReference>
<dbReference type="Gene3D" id="2.30.30.110">
    <property type="match status" value="1"/>
</dbReference>